<dbReference type="RefSeq" id="XP_022086696.1">
    <property type="nucleotide sequence ID" value="XM_022231004.1"/>
</dbReference>
<protein>
    <submittedName>
        <fullName evidence="6">Ly6/PLAUR domain-containing protein 1-like</fullName>
    </submittedName>
</protein>
<keyword evidence="3" id="KW-0812">Transmembrane</keyword>
<feature type="signal peptide" evidence="4">
    <location>
        <begin position="1"/>
        <end position="18"/>
    </location>
</feature>
<sequence length="129" mass="12621">MKVFVVAILMTCIGGIMGLQCYTCASTTSEACADPFNAEGSGVLTLNCTSGQDVCQKSSSMASGLSVVSRSCASQSLCQDASGCQTTSAGGASVTNCCCGDNLCNGAGSLAASAFATVAVIVAAAVFSL</sequence>
<feature type="transmembrane region" description="Helical" evidence="3">
    <location>
        <begin position="106"/>
        <end position="127"/>
    </location>
</feature>
<keyword evidence="3" id="KW-1133">Transmembrane helix</keyword>
<keyword evidence="5" id="KW-1185">Reference proteome</keyword>
<dbReference type="AlphaFoldDB" id="A0A8B7Y4A2"/>
<evidence type="ECO:0000256" key="4">
    <source>
        <dbReference type="SAM" id="SignalP"/>
    </source>
</evidence>
<dbReference type="Gene3D" id="2.10.60.10">
    <property type="entry name" value="CD59"/>
    <property type="match status" value="1"/>
</dbReference>
<evidence type="ECO:0000256" key="3">
    <source>
        <dbReference type="SAM" id="Phobius"/>
    </source>
</evidence>
<evidence type="ECO:0000256" key="2">
    <source>
        <dbReference type="ARBA" id="ARBA00023180"/>
    </source>
</evidence>
<dbReference type="InterPro" id="IPR050975">
    <property type="entry name" value="Sleep_regulator"/>
</dbReference>
<keyword evidence="1 4" id="KW-0732">Signal</keyword>
<reference evidence="6" key="1">
    <citation type="submission" date="2025-08" db="UniProtKB">
        <authorList>
            <consortium name="RefSeq"/>
        </authorList>
    </citation>
    <scope>IDENTIFICATION</scope>
</reference>
<accession>A0A8B7Y4A2</accession>
<name>A0A8B7Y4A2_ACAPL</name>
<dbReference type="OMA" id="VERSCNL"/>
<keyword evidence="2" id="KW-0325">Glycoprotein</keyword>
<evidence type="ECO:0000313" key="5">
    <source>
        <dbReference type="Proteomes" id="UP000694845"/>
    </source>
</evidence>
<evidence type="ECO:0000313" key="6">
    <source>
        <dbReference type="RefSeq" id="XP_022086696.1"/>
    </source>
</evidence>
<dbReference type="OrthoDB" id="10041690at2759"/>
<keyword evidence="3" id="KW-0472">Membrane</keyword>
<dbReference type="KEGG" id="aplc:110977144"/>
<evidence type="ECO:0000256" key="1">
    <source>
        <dbReference type="ARBA" id="ARBA00022729"/>
    </source>
</evidence>
<dbReference type="GO" id="GO:0030431">
    <property type="term" value="P:sleep"/>
    <property type="evidence" value="ECO:0007669"/>
    <property type="project" value="InterPro"/>
</dbReference>
<dbReference type="SUPFAM" id="SSF57302">
    <property type="entry name" value="Snake toxin-like"/>
    <property type="match status" value="1"/>
</dbReference>
<dbReference type="Pfam" id="PF17064">
    <property type="entry name" value="QVR"/>
    <property type="match status" value="1"/>
</dbReference>
<organism evidence="5 6">
    <name type="scientific">Acanthaster planci</name>
    <name type="common">Crown-of-thorns starfish</name>
    <dbReference type="NCBI Taxonomy" id="133434"/>
    <lineage>
        <taxon>Eukaryota</taxon>
        <taxon>Metazoa</taxon>
        <taxon>Echinodermata</taxon>
        <taxon>Eleutherozoa</taxon>
        <taxon>Asterozoa</taxon>
        <taxon>Asteroidea</taxon>
        <taxon>Valvatacea</taxon>
        <taxon>Valvatida</taxon>
        <taxon>Acanthasteridae</taxon>
        <taxon>Acanthaster</taxon>
    </lineage>
</organism>
<proteinExistence type="predicted"/>
<dbReference type="Proteomes" id="UP000694845">
    <property type="component" value="Unplaced"/>
</dbReference>
<gene>
    <name evidence="6" type="primary">LOC110977144</name>
</gene>
<dbReference type="GeneID" id="110977144"/>
<dbReference type="GO" id="GO:0032222">
    <property type="term" value="P:regulation of synaptic transmission, cholinergic"/>
    <property type="evidence" value="ECO:0007669"/>
    <property type="project" value="InterPro"/>
</dbReference>
<feature type="chain" id="PRO_5034160096" evidence="4">
    <location>
        <begin position="19"/>
        <end position="129"/>
    </location>
</feature>
<dbReference type="InterPro" id="IPR045860">
    <property type="entry name" value="Snake_toxin-like_sf"/>
</dbReference>
<dbReference type="InterPro" id="IPR031424">
    <property type="entry name" value="QVR-like"/>
</dbReference>
<dbReference type="PANTHER" id="PTHR33562">
    <property type="entry name" value="ATILLA, ISOFORM B-RELATED-RELATED"/>
    <property type="match status" value="1"/>
</dbReference>